<keyword evidence="8" id="KW-1185">Reference proteome</keyword>
<keyword evidence="4 6" id="KW-0472">Membrane</keyword>
<dbReference type="InterPro" id="IPR000615">
    <property type="entry name" value="Bestrophin"/>
</dbReference>
<keyword evidence="6" id="KW-0813">Transport</keyword>
<proteinExistence type="inferred from homology"/>
<evidence type="ECO:0000313" key="8">
    <source>
        <dbReference type="Proteomes" id="UP000820818"/>
    </source>
</evidence>
<feature type="transmembrane region" description="Helical" evidence="6">
    <location>
        <begin position="274"/>
        <end position="294"/>
    </location>
</feature>
<accession>A0AAD5KPM0</accession>
<reference evidence="7 8" key="1">
    <citation type="submission" date="2022-05" db="EMBL/GenBank/DDBJ databases">
        <title>A multi-omics perspective on studying reproductive biology in Daphnia sinensis.</title>
        <authorList>
            <person name="Jia J."/>
        </authorList>
    </citation>
    <scope>NUCLEOTIDE SEQUENCE [LARGE SCALE GENOMIC DNA]</scope>
    <source>
        <strain evidence="7 8">WSL</strain>
    </source>
</reference>
<sequence>MFDDISPSNSGRASGFGESFKILFRWKHSVYRLLWEPFLIYVISYISLSLLYDYVLSANARVDFEAIAAYCSKYTSSLPIVLLLGFFTSTSMQRWFSVFNTMPGTAKVIAIFVLALKENAADGAQMIQQYSRWVLLSWTFTFRLICQPLKKLYPDLQSLQNAGLLLEHERLHLEQVQSKHSSESDHYLSLAVLDWNLAMLKRCNRQGLFTIPADCNRQVDALMAFKKSCCNTLKFSSKNIPVALIQVVTITVYSIGVASLMARQLADKNPATSFITGYFPMLNTFQYFLYLSWLRFGAMASNPFGEDDDDIDITKLLQSHIEDAQRLQALYVAGPADELVTTSIETPSKKWPRNLCVYTDEGAEQVDGADDDGIGLTEV</sequence>
<comment type="similarity">
    <text evidence="5 6">Belongs to the anion channel-forming bestrophin (TC 1.A.46) family. Calcium-sensitive chloride channel subfamily.</text>
</comment>
<feature type="transmembrane region" description="Helical" evidence="6">
    <location>
        <begin position="38"/>
        <end position="55"/>
    </location>
</feature>
<dbReference type="PANTHER" id="PTHR10736:SF0">
    <property type="entry name" value="BESTROPHIN HOMOLOG"/>
    <property type="match status" value="1"/>
</dbReference>
<feature type="transmembrane region" description="Helical" evidence="6">
    <location>
        <begin position="67"/>
        <end position="89"/>
    </location>
</feature>
<dbReference type="Proteomes" id="UP000820818">
    <property type="component" value="Linkage Group LG6"/>
</dbReference>
<keyword evidence="6" id="KW-0406">Ion transport</keyword>
<organism evidence="7 8">
    <name type="scientific">Daphnia sinensis</name>
    <dbReference type="NCBI Taxonomy" id="1820382"/>
    <lineage>
        <taxon>Eukaryota</taxon>
        <taxon>Metazoa</taxon>
        <taxon>Ecdysozoa</taxon>
        <taxon>Arthropoda</taxon>
        <taxon>Crustacea</taxon>
        <taxon>Branchiopoda</taxon>
        <taxon>Diplostraca</taxon>
        <taxon>Cladocera</taxon>
        <taxon>Anomopoda</taxon>
        <taxon>Daphniidae</taxon>
        <taxon>Daphnia</taxon>
        <taxon>Daphnia similis group</taxon>
    </lineage>
</organism>
<evidence type="ECO:0000256" key="1">
    <source>
        <dbReference type="ARBA" id="ARBA00004370"/>
    </source>
</evidence>
<comment type="function">
    <text evidence="6">Forms chloride channels.</text>
</comment>
<evidence type="ECO:0000256" key="3">
    <source>
        <dbReference type="ARBA" id="ARBA00022989"/>
    </source>
</evidence>
<keyword evidence="2 6" id="KW-0812">Transmembrane</keyword>
<gene>
    <name evidence="7" type="ORF">GHT06_017247</name>
</gene>
<evidence type="ECO:0000256" key="6">
    <source>
        <dbReference type="RuleBase" id="RU363126"/>
    </source>
</evidence>
<keyword evidence="6" id="KW-0869">Chloride channel</keyword>
<keyword evidence="6" id="KW-0407">Ion channel</keyword>
<evidence type="ECO:0000256" key="2">
    <source>
        <dbReference type="ARBA" id="ARBA00022692"/>
    </source>
</evidence>
<dbReference type="Pfam" id="PF01062">
    <property type="entry name" value="Bestrophin"/>
    <property type="match status" value="1"/>
</dbReference>
<keyword evidence="3 6" id="KW-1133">Transmembrane helix</keyword>
<feature type="transmembrane region" description="Helical" evidence="6">
    <location>
        <begin position="95"/>
        <end position="116"/>
    </location>
</feature>
<dbReference type="EMBL" id="WJBH02000006">
    <property type="protein sequence ID" value="KAI9557419.1"/>
    <property type="molecule type" value="Genomic_DNA"/>
</dbReference>
<evidence type="ECO:0000256" key="5">
    <source>
        <dbReference type="ARBA" id="ARBA00034769"/>
    </source>
</evidence>
<dbReference type="InterPro" id="IPR021134">
    <property type="entry name" value="Bestrophin-like"/>
</dbReference>
<dbReference type="GO" id="GO:0005254">
    <property type="term" value="F:chloride channel activity"/>
    <property type="evidence" value="ECO:0007669"/>
    <property type="project" value="UniProtKB-KW"/>
</dbReference>
<evidence type="ECO:0000313" key="7">
    <source>
        <dbReference type="EMBL" id="KAI9557419.1"/>
    </source>
</evidence>
<keyword evidence="6" id="KW-0868">Chloride</keyword>
<dbReference type="AlphaFoldDB" id="A0AAD5KPM0"/>
<keyword evidence="6" id="KW-1003">Cell membrane</keyword>
<protein>
    <recommendedName>
        <fullName evidence="6">Bestrophin homolog</fullName>
    </recommendedName>
</protein>
<comment type="subcellular location">
    <subcellularLocation>
        <location evidence="6">Cell membrane</location>
        <topology evidence="6">Multi-pass membrane protein</topology>
    </subcellularLocation>
    <subcellularLocation>
        <location evidence="1">Membrane</location>
    </subcellularLocation>
</comment>
<dbReference type="GO" id="GO:0034707">
    <property type="term" value="C:chloride channel complex"/>
    <property type="evidence" value="ECO:0007669"/>
    <property type="project" value="UniProtKB-KW"/>
</dbReference>
<comment type="caution">
    <text evidence="7">The sequence shown here is derived from an EMBL/GenBank/DDBJ whole genome shotgun (WGS) entry which is preliminary data.</text>
</comment>
<name>A0AAD5KPM0_9CRUS</name>
<evidence type="ECO:0000256" key="4">
    <source>
        <dbReference type="ARBA" id="ARBA00023136"/>
    </source>
</evidence>
<dbReference type="GO" id="GO:0005886">
    <property type="term" value="C:plasma membrane"/>
    <property type="evidence" value="ECO:0007669"/>
    <property type="project" value="UniProtKB-SubCell"/>
</dbReference>
<dbReference type="PANTHER" id="PTHR10736">
    <property type="entry name" value="BESTROPHIN"/>
    <property type="match status" value="1"/>
</dbReference>
<feature type="transmembrane region" description="Helical" evidence="6">
    <location>
        <begin position="242"/>
        <end position="262"/>
    </location>
</feature>